<evidence type="ECO:0000256" key="1">
    <source>
        <dbReference type="SAM" id="Phobius"/>
    </source>
</evidence>
<keyword evidence="1" id="KW-0472">Membrane</keyword>
<dbReference type="AlphaFoldDB" id="A0A1I0IXJ6"/>
<name>A0A1I0IXJ6_9EURY</name>
<gene>
    <name evidence="3" type="ORF">SAMN04488694_12713</name>
    <name evidence="2" type="ORF">SAMN05192552_10742</name>
</gene>
<evidence type="ECO:0000313" key="4">
    <source>
        <dbReference type="Proteomes" id="UP000199320"/>
    </source>
</evidence>
<dbReference type="EMBL" id="FOIC01000027">
    <property type="protein sequence ID" value="SEU01874.1"/>
    <property type="molecule type" value="Genomic_DNA"/>
</dbReference>
<evidence type="ECO:0000313" key="2">
    <source>
        <dbReference type="EMBL" id="SDD93758.1"/>
    </source>
</evidence>
<sequence length="82" mass="8892">MPGFGIGTPIYLVIQAFIARFVYREASTQNRRSPLVLAGSIFILSIVAVFIVGSILPVLLVEAVAIIMYLAVTSRNKPPTTQ</sequence>
<feature type="transmembrane region" description="Helical" evidence="1">
    <location>
        <begin position="6"/>
        <end position="23"/>
    </location>
</feature>
<organism evidence="3 4">
    <name type="scientific">Natrinema hispanicum</name>
    <dbReference type="NCBI Taxonomy" id="392421"/>
    <lineage>
        <taxon>Archaea</taxon>
        <taxon>Methanobacteriati</taxon>
        <taxon>Methanobacteriota</taxon>
        <taxon>Stenosarchaea group</taxon>
        <taxon>Halobacteria</taxon>
        <taxon>Halobacteriales</taxon>
        <taxon>Natrialbaceae</taxon>
        <taxon>Natrinema</taxon>
    </lineage>
</organism>
<evidence type="ECO:0000313" key="5">
    <source>
        <dbReference type="Proteomes" id="UP000324021"/>
    </source>
</evidence>
<dbReference type="EMBL" id="FMZP01000074">
    <property type="protein sequence ID" value="SDD93758.1"/>
    <property type="molecule type" value="Genomic_DNA"/>
</dbReference>
<reference evidence="3" key="1">
    <citation type="submission" date="2016-10" db="EMBL/GenBank/DDBJ databases">
        <authorList>
            <person name="de Groot N.N."/>
        </authorList>
    </citation>
    <scope>NUCLEOTIDE SEQUENCE [LARGE SCALE GENOMIC DNA]</scope>
    <source>
        <strain evidence="3">CDM_6</strain>
    </source>
</reference>
<evidence type="ECO:0008006" key="6">
    <source>
        <dbReference type="Google" id="ProtNLM"/>
    </source>
</evidence>
<dbReference type="Proteomes" id="UP000324021">
    <property type="component" value="Unassembled WGS sequence"/>
</dbReference>
<keyword evidence="4" id="KW-1185">Reference proteome</keyword>
<protein>
    <recommendedName>
        <fullName evidence="6">Sporulation control protein</fullName>
    </recommendedName>
</protein>
<evidence type="ECO:0000313" key="3">
    <source>
        <dbReference type="EMBL" id="SEU01874.1"/>
    </source>
</evidence>
<accession>A0A1I0IXJ6</accession>
<reference evidence="4 5" key="2">
    <citation type="submission" date="2016-10" db="EMBL/GenBank/DDBJ databases">
        <authorList>
            <person name="Varghese N."/>
            <person name="Submissions S."/>
        </authorList>
    </citation>
    <scope>NUCLEOTIDE SEQUENCE [LARGE SCALE GENOMIC DNA]</scope>
    <source>
        <strain evidence="2 5">CDM_1</strain>
        <strain evidence="4">CDM_6</strain>
    </source>
</reference>
<feature type="transmembrane region" description="Helical" evidence="1">
    <location>
        <begin position="35"/>
        <end position="68"/>
    </location>
</feature>
<keyword evidence="1" id="KW-1133">Transmembrane helix</keyword>
<proteinExistence type="predicted"/>
<keyword evidence="1" id="KW-0812">Transmembrane</keyword>
<dbReference type="STRING" id="392421.SAMN04488694_12713"/>
<dbReference type="Proteomes" id="UP000199320">
    <property type="component" value="Unassembled WGS sequence"/>
</dbReference>